<comment type="subcellular location">
    <subcellularLocation>
        <location evidence="1">Nucleus</location>
    </subcellularLocation>
</comment>
<sequence>MESEVSYTAWTPEYFIANESACLAQLATGNVWSKIPLLNCTELAHLPDGSLVRFRGMLQDMQDPECYLERYGVRSKATGSVVRQQNGKYRDILVYDVATETVDTVATEDSTFGERRSMFVVTIPGQNRWAEECEKQQNGVLPVVRSEKSNEESVQPTRVASVKRAHDEEEAMEVDGTHKRDPVEQAEAVCVKKKPASDAIKEGSSSSTNGTVLSADYLLNSPIADRPGKACLVKLYSNYDDWTLNTLVEVVGFLSVDPALDGSGDFTGMDEFVDDVSEHQATHPPPSLIPRLHAVSVRKLPHTNPLLVPFGVIDGEDVQDETTITSVYKDLHNLFTQCLFGDRVAADYLLCHLVSSVYIRDEVESRGQFCLNLSNIPAEVLPDYTRALYELLELLLPASHYLPMTLENMNTMQFVPKKDYTTNKLTSGLLQLAPHTHLVLDETRLQAGKLEAPGVEAVKHVSHLIKSQRLRYNFQFYQLDFQADVPVLVLSEGRSMLPSNCYLPIIPDLDAIGLVAETIKAGRHYVTPKLDAMRRFLTAARVREFDMKTLDPTVVQEDFVRMRTENGAVTMDDLHALFVLARLLGLSRGRKSLLREDWERAKELETERRKRMEMFTKRKSEP</sequence>
<accession>A0A182QD81</accession>
<evidence type="ECO:0000256" key="3">
    <source>
        <dbReference type="ARBA" id="ARBA00015405"/>
    </source>
</evidence>
<evidence type="ECO:0000256" key="2">
    <source>
        <dbReference type="ARBA" id="ARBA00007925"/>
    </source>
</evidence>
<protein>
    <recommendedName>
        <fullName evidence="3">Mini-chromosome maintenance complex-binding protein</fullName>
    </recommendedName>
</protein>
<dbReference type="EnsemblMetazoa" id="AFAF007820-RA">
    <property type="protein sequence ID" value="AFAF007820-PA"/>
    <property type="gene ID" value="AFAF007820"/>
</dbReference>
<keyword evidence="7" id="KW-1185">Reference proteome</keyword>
<dbReference type="PANTHER" id="PTHR13489">
    <property type="entry name" value="MINI-CHROMOSOME MAINTENANCE COMPLEX-BINDING PROTEIN"/>
    <property type="match status" value="1"/>
</dbReference>
<dbReference type="VEuPathDB" id="VectorBase:AFAF007820"/>
<name>A0A182QD81_9DIPT</name>
<dbReference type="InterPro" id="IPR019140">
    <property type="entry name" value="MCM_complex-bd"/>
</dbReference>
<dbReference type="AlphaFoldDB" id="A0A182QD81"/>
<dbReference type="Proteomes" id="UP000075886">
    <property type="component" value="Unassembled WGS sequence"/>
</dbReference>
<evidence type="ECO:0000256" key="5">
    <source>
        <dbReference type="SAM" id="MobiDB-lite"/>
    </source>
</evidence>
<evidence type="ECO:0000256" key="1">
    <source>
        <dbReference type="ARBA" id="ARBA00004123"/>
    </source>
</evidence>
<evidence type="ECO:0000313" key="6">
    <source>
        <dbReference type="EnsemblMetazoa" id="AFAF007820-PA"/>
    </source>
</evidence>
<evidence type="ECO:0000313" key="7">
    <source>
        <dbReference type="Proteomes" id="UP000075886"/>
    </source>
</evidence>
<feature type="region of interest" description="Disordered" evidence="5">
    <location>
        <begin position="147"/>
        <end position="176"/>
    </location>
</feature>
<reference evidence="7" key="1">
    <citation type="submission" date="2014-01" db="EMBL/GenBank/DDBJ databases">
        <title>The Genome Sequence of Anopheles farauti FAR1 (V2).</title>
        <authorList>
            <consortium name="The Broad Institute Genomics Platform"/>
            <person name="Neafsey D.E."/>
            <person name="Besansky N."/>
            <person name="Howell P."/>
            <person name="Walton C."/>
            <person name="Young S.K."/>
            <person name="Zeng Q."/>
            <person name="Gargeya S."/>
            <person name="Fitzgerald M."/>
            <person name="Haas B."/>
            <person name="Abouelleil A."/>
            <person name="Allen A.W."/>
            <person name="Alvarado L."/>
            <person name="Arachchi H.M."/>
            <person name="Berlin A.M."/>
            <person name="Chapman S.B."/>
            <person name="Gainer-Dewar J."/>
            <person name="Goldberg J."/>
            <person name="Griggs A."/>
            <person name="Gujja S."/>
            <person name="Hansen M."/>
            <person name="Howarth C."/>
            <person name="Imamovic A."/>
            <person name="Ireland A."/>
            <person name="Larimer J."/>
            <person name="McCowan C."/>
            <person name="Murphy C."/>
            <person name="Pearson M."/>
            <person name="Poon T.W."/>
            <person name="Priest M."/>
            <person name="Roberts A."/>
            <person name="Saif S."/>
            <person name="Shea T."/>
            <person name="Sisk P."/>
            <person name="Sykes S."/>
            <person name="Wortman J."/>
            <person name="Nusbaum C."/>
            <person name="Birren B."/>
        </authorList>
    </citation>
    <scope>NUCLEOTIDE SEQUENCE [LARGE SCALE GENOMIC DNA]</scope>
    <source>
        <strain evidence="7">FAR1</strain>
    </source>
</reference>
<dbReference type="GO" id="GO:0003682">
    <property type="term" value="F:chromatin binding"/>
    <property type="evidence" value="ECO:0007669"/>
    <property type="project" value="TreeGrafter"/>
</dbReference>
<dbReference type="GO" id="GO:0005634">
    <property type="term" value="C:nucleus"/>
    <property type="evidence" value="ECO:0007669"/>
    <property type="project" value="UniProtKB-SubCell"/>
</dbReference>
<dbReference type="STRING" id="69004.A0A182QD81"/>
<dbReference type="Pfam" id="PF09739">
    <property type="entry name" value="MCM_bind"/>
    <property type="match status" value="1"/>
</dbReference>
<organism evidence="6 7">
    <name type="scientific">Anopheles farauti</name>
    <dbReference type="NCBI Taxonomy" id="69004"/>
    <lineage>
        <taxon>Eukaryota</taxon>
        <taxon>Metazoa</taxon>
        <taxon>Ecdysozoa</taxon>
        <taxon>Arthropoda</taxon>
        <taxon>Hexapoda</taxon>
        <taxon>Insecta</taxon>
        <taxon>Pterygota</taxon>
        <taxon>Neoptera</taxon>
        <taxon>Endopterygota</taxon>
        <taxon>Diptera</taxon>
        <taxon>Nematocera</taxon>
        <taxon>Culicoidea</taxon>
        <taxon>Culicidae</taxon>
        <taxon>Anophelinae</taxon>
        <taxon>Anopheles</taxon>
    </lineage>
</organism>
<evidence type="ECO:0000256" key="4">
    <source>
        <dbReference type="ARBA" id="ARBA00023242"/>
    </source>
</evidence>
<keyword evidence="4" id="KW-0539">Nucleus</keyword>
<dbReference type="PANTHER" id="PTHR13489:SF0">
    <property type="entry name" value="MINI-CHROMOSOME MAINTENANCE COMPLEX-BINDING PROTEIN"/>
    <property type="match status" value="1"/>
</dbReference>
<reference evidence="6" key="2">
    <citation type="submission" date="2020-05" db="UniProtKB">
        <authorList>
            <consortium name="EnsemblMetazoa"/>
        </authorList>
    </citation>
    <scope>IDENTIFICATION</scope>
    <source>
        <strain evidence="6">FAR1</strain>
    </source>
</reference>
<dbReference type="GO" id="GO:0006261">
    <property type="term" value="P:DNA-templated DNA replication"/>
    <property type="evidence" value="ECO:0007669"/>
    <property type="project" value="TreeGrafter"/>
</dbReference>
<dbReference type="EMBL" id="AXCN02002036">
    <property type="status" value="NOT_ANNOTATED_CDS"/>
    <property type="molecule type" value="Genomic_DNA"/>
</dbReference>
<proteinExistence type="inferred from homology"/>
<comment type="similarity">
    <text evidence="2">Belongs to the MCMBP family.</text>
</comment>